<gene>
    <name evidence="1" type="ORF">HRJ53_29495</name>
</gene>
<evidence type="ECO:0000313" key="1">
    <source>
        <dbReference type="EMBL" id="MBA0089145.1"/>
    </source>
</evidence>
<dbReference type="AlphaFoldDB" id="A0A7V8T051"/>
<dbReference type="Proteomes" id="UP000567293">
    <property type="component" value="Unassembled WGS sequence"/>
</dbReference>
<sequence>MKWVWVILFCFSVSAAFYLGWVFGATITAREIAAAIRAGRINVEQRLDHLGDQIESGLYRKDE</sequence>
<comment type="caution">
    <text evidence="1">The sequence shown here is derived from an EMBL/GenBank/DDBJ whole genome shotgun (WGS) entry which is preliminary data.</text>
</comment>
<name>A0A7V8T051_9BACT</name>
<proteinExistence type="predicted"/>
<organism evidence="1 2">
    <name type="scientific">Candidatus Acidiferrum panamense</name>
    <dbReference type="NCBI Taxonomy" id="2741543"/>
    <lineage>
        <taxon>Bacteria</taxon>
        <taxon>Pseudomonadati</taxon>
        <taxon>Acidobacteriota</taxon>
        <taxon>Terriglobia</taxon>
        <taxon>Candidatus Acidiferrales</taxon>
        <taxon>Candidatus Acidiferrum</taxon>
    </lineage>
</organism>
<evidence type="ECO:0000313" key="2">
    <source>
        <dbReference type="Proteomes" id="UP000567293"/>
    </source>
</evidence>
<reference evidence="1" key="1">
    <citation type="submission" date="2020-06" db="EMBL/GenBank/DDBJ databases">
        <title>Legume-microbial interactions unlock mineral nutrients during tropical forest succession.</title>
        <authorList>
            <person name="Epihov D.Z."/>
        </authorList>
    </citation>
    <scope>NUCLEOTIDE SEQUENCE [LARGE SCALE GENOMIC DNA]</scope>
    <source>
        <strain evidence="1">Pan2503</strain>
    </source>
</reference>
<keyword evidence="2" id="KW-1185">Reference proteome</keyword>
<protein>
    <submittedName>
        <fullName evidence="1">Uncharacterized protein</fullName>
    </submittedName>
</protein>
<dbReference type="EMBL" id="JACDQQ010002856">
    <property type="protein sequence ID" value="MBA0089145.1"/>
    <property type="molecule type" value="Genomic_DNA"/>
</dbReference>
<accession>A0A7V8T051</accession>